<dbReference type="KEGG" id="bcai:K788_0004733"/>
<organism evidence="1 2">
    <name type="scientific">Paraburkholderia caribensis MBA4</name>
    <dbReference type="NCBI Taxonomy" id="1323664"/>
    <lineage>
        <taxon>Bacteria</taxon>
        <taxon>Pseudomonadati</taxon>
        <taxon>Pseudomonadota</taxon>
        <taxon>Betaproteobacteria</taxon>
        <taxon>Burkholderiales</taxon>
        <taxon>Burkholderiaceae</taxon>
        <taxon>Paraburkholderia</taxon>
    </lineage>
</organism>
<proteinExistence type="predicted"/>
<dbReference type="EMBL" id="CP012747">
    <property type="protein sequence ID" value="ALL69048.1"/>
    <property type="molecule type" value="Genomic_DNA"/>
</dbReference>
<name>A0A0P0RJZ3_9BURK</name>
<sequence length="88" mass="9997">MCPTHELDYAEYAGHGEQFAITAVNRFTEPPMDYFFGDKLDDRRTDHTLLVAADPQPAMLVQICATLKDCGAFAIRRPGSRWQFCNSR</sequence>
<evidence type="ECO:0000313" key="2">
    <source>
        <dbReference type="Proteomes" id="UP000019146"/>
    </source>
</evidence>
<protein>
    <submittedName>
        <fullName evidence="1">Uncharacterized protein</fullName>
    </submittedName>
</protein>
<accession>A0A0P0RJZ3</accession>
<reference evidence="1 2" key="1">
    <citation type="journal article" date="2014" name="Genome Announc.">
        <title>Draft Genome Sequence of the Haloacid-Degrading Burkholderia caribensis Strain MBA4.</title>
        <authorList>
            <person name="Pan Y."/>
            <person name="Kong K.F."/>
            <person name="Tsang J.S."/>
        </authorList>
    </citation>
    <scope>NUCLEOTIDE SEQUENCE [LARGE SCALE GENOMIC DNA]</scope>
    <source>
        <strain evidence="1 2">MBA4</strain>
    </source>
</reference>
<dbReference type="Proteomes" id="UP000019146">
    <property type="component" value="Chromosome 2"/>
</dbReference>
<gene>
    <name evidence="1" type="ORF">K788_0004733</name>
</gene>
<evidence type="ECO:0000313" key="1">
    <source>
        <dbReference type="EMBL" id="ALL69048.1"/>
    </source>
</evidence>
<dbReference type="AlphaFoldDB" id="A0A0P0RJZ3"/>